<evidence type="ECO:0000259" key="9">
    <source>
        <dbReference type="Pfam" id="PF01316"/>
    </source>
</evidence>
<dbReference type="SUPFAM" id="SSF55252">
    <property type="entry name" value="C-terminal domain of arginine repressor"/>
    <property type="match status" value="1"/>
</dbReference>
<evidence type="ECO:0000256" key="2">
    <source>
        <dbReference type="ARBA" id="ARBA00008316"/>
    </source>
</evidence>
<dbReference type="PANTHER" id="PTHR34471:SF1">
    <property type="entry name" value="ARGININE REPRESSOR"/>
    <property type="match status" value="1"/>
</dbReference>
<keyword evidence="12" id="KW-1185">Reference proteome</keyword>
<feature type="domain" description="Arginine repressor DNA-binding" evidence="9">
    <location>
        <begin position="2"/>
        <end position="66"/>
    </location>
</feature>
<accession>C0EFX6</accession>
<dbReference type="GO" id="GO:0006526">
    <property type="term" value="P:L-arginine biosynthetic process"/>
    <property type="evidence" value="ECO:0007669"/>
    <property type="project" value="UniProtKB-UniPathway"/>
</dbReference>
<evidence type="ECO:0000256" key="1">
    <source>
        <dbReference type="ARBA" id="ARBA00004496"/>
    </source>
</evidence>
<dbReference type="HAMAP" id="MF_00173">
    <property type="entry name" value="Arg_repressor"/>
    <property type="match status" value="1"/>
</dbReference>
<comment type="caution">
    <text evidence="11">The sequence shown here is derived from an EMBL/GenBank/DDBJ whole genome shotgun (WGS) entry which is preliminary data.</text>
</comment>
<name>C0EFX6_9FIRM</name>
<dbReference type="HOGENOM" id="CLU_097103_3_0_9"/>
<comment type="subcellular location">
    <subcellularLocation>
        <location evidence="1 7">Cytoplasm</location>
    </subcellularLocation>
</comment>
<dbReference type="AlphaFoldDB" id="C0EFX6"/>
<dbReference type="InterPro" id="IPR020899">
    <property type="entry name" value="Arg_repress_C"/>
</dbReference>
<keyword evidence="3 7" id="KW-0963">Cytoplasm</keyword>
<dbReference type="Pfam" id="PF01316">
    <property type="entry name" value="Arg_repressor"/>
    <property type="match status" value="1"/>
</dbReference>
<dbReference type="Pfam" id="PF02863">
    <property type="entry name" value="Arg_repressor_C"/>
    <property type="match status" value="1"/>
</dbReference>
<dbReference type="InterPro" id="IPR036251">
    <property type="entry name" value="Arg_repress_C_sf"/>
</dbReference>
<organism evidence="11 12">
    <name type="scientific">[Clostridium] methylpentosum DSM 5476</name>
    <dbReference type="NCBI Taxonomy" id="537013"/>
    <lineage>
        <taxon>Bacteria</taxon>
        <taxon>Bacillati</taxon>
        <taxon>Bacillota</taxon>
        <taxon>Clostridia</taxon>
        <taxon>Eubacteriales</taxon>
        <taxon>Oscillospiraceae</taxon>
        <taxon>Oscillospiraceae incertae sedis</taxon>
    </lineage>
</organism>
<dbReference type="GO" id="GO:0003700">
    <property type="term" value="F:DNA-binding transcription factor activity"/>
    <property type="evidence" value="ECO:0007669"/>
    <property type="project" value="UniProtKB-UniRule"/>
</dbReference>
<evidence type="ECO:0000256" key="3">
    <source>
        <dbReference type="ARBA" id="ARBA00022490"/>
    </source>
</evidence>
<dbReference type="eggNOG" id="COG1438">
    <property type="taxonomic scope" value="Bacteria"/>
</dbReference>
<evidence type="ECO:0000256" key="4">
    <source>
        <dbReference type="ARBA" id="ARBA00023015"/>
    </source>
</evidence>
<dbReference type="InterPro" id="IPR036388">
    <property type="entry name" value="WH-like_DNA-bd_sf"/>
</dbReference>
<comment type="similarity">
    <text evidence="2 7">Belongs to the ArgR family.</text>
</comment>
<reference evidence="11 12" key="1">
    <citation type="submission" date="2009-01" db="EMBL/GenBank/DDBJ databases">
        <authorList>
            <person name="Fulton L."/>
            <person name="Clifton S."/>
            <person name="Fulton B."/>
            <person name="Xu J."/>
            <person name="Minx P."/>
            <person name="Pepin K.H."/>
            <person name="Johnson M."/>
            <person name="Bhonagiri V."/>
            <person name="Nash W.E."/>
            <person name="Mardis E.R."/>
            <person name="Wilson R.K."/>
        </authorList>
    </citation>
    <scope>NUCLEOTIDE SEQUENCE [LARGE SCALE GENOMIC DNA]</scope>
    <source>
        <strain evidence="11 12">DSM 5476</strain>
    </source>
</reference>
<dbReference type="Gene3D" id="1.10.10.10">
    <property type="entry name" value="Winged helix-like DNA-binding domain superfamily/Winged helix DNA-binding domain"/>
    <property type="match status" value="1"/>
</dbReference>
<evidence type="ECO:0000256" key="5">
    <source>
        <dbReference type="ARBA" id="ARBA00023125"/>
    </source>
</evidence>
<reference evidence="11 12" key="2">
    <citation type="submission" date="2009-02" db="EMBL/GenBank/DDBJ databases">
        <title>Draft genome sequence of Clostridium methylpentosum (DSM 5476).</title>
        <authorList>
            <person name="Sudarsanam P."/>
            <person name="Ley R."/>
            <person name="Guruge J."/>
            <person name="Turnbaugh P.J."/>
            <person name="Mahowald M."/>
            <person name="Liep D."/>
            <person name="Gordon J."/>
        </authorList>
    </citation>
    <scope>NUCLEOTIDE SEQUENCE [LARGE SCALE GENOMIC DNA]</scope>
    <source>
        <strain evidence="11 12">DSM 5476</strain>
    </source>
</reference>
<keyword evidence="7" id="KW-0028">Amino-acid biosynthesis</keyword>
<keyword evidence="7" id="KW-0678">Repressor</keyword>
<dbReference type="STRING" id="537013.CLOSTMETH_02768"/>
<dbReference type="SUPFAM" id="SSF46785">
    <property type="entry name" value="Winged helix' DNA-binding domain"/>
    <property type="match status" value="1"/>
</dbReference>
<dbReference type="PRINTS" id="PR01467">
    <property type="entry name" value="ARGREPRESSOR"/>
</dbReference>
<evidence type="ECO:0000256" key="8">
    <source>
        <dbReference type="NCBIfam" id="TIGR01529"/>
    </source>
</evidence>
<evidence type="ECO:0000259" key="10">
    <source>
        <dbReference type="Pfam" id="PF02863"/>
    </source>
</evidence>
<dbReference type="GO" id="GO:0051259">
    <property type="term" value="P:protein complex oligomerization"/>
    <property type="evidence" value="ECO:0007669"/>
    <property type="project" value="InterPro"/>
</dbReference>
<evidence type="ECO:0000256" key="6">
    <source>
        <dbReference type="ARBA" id="ARBA00023163"/>
    </source>
</evidence>
<keyword evidence="5 7" id="KW-0238">DNA-binding</keyword>
<comment type="function">
    <text evidence="7">Regulates arginine biosynthesis genes.</text>
</comment>
<dbReference type="GO" id="GO:0005737">
    <property type="term" value="C:cytoplasm"/>
    <property type="evidence" value="ECO:0007669"/>
    <property type="project" value="UniProtKB-SubCell"/>
</dbReference>
<keyword evidence="4 7" id="KW-0805">Transcription regulation</keyword>
<dbReference type="PANTHER" id="PTHR34471">
    <property type="entry name" value="ARGININE REPRESSOR"/>
    <property type="match status" value="1"/>
</dbReference>
<evidence type="ECO:0000313" key="12">
    <source>
        <dbReference type="Proteomes" id="UP000003340"/>
    </source>
</evidence>
<dbReference type="GO" id="GO:1900079">
    <property type="term" value="P:regulation of arginine biosynthetic process"/>
    <property type="evidence" value="ECO:0007669"/>
    <property type="project" value="UniProtKB-UniRule"/>
</dbReference>
<dbReference type="Gene3D" id="3.30.1360.40">
    <property type="match status" value="1"/>
</dbReference>
<evidence type="ECO:0000256" key="7">
    <source>
        <dbReference type="HAMAP-Rule" id="MF_00173"/>
    </source>
</evidence>
<keyword evidence="6 7" id="KW-0804">Transcription</keyword>
<dbReference type="GO" id="GO:0003677">
    <property type="term" value="F:DNA binding"/>
    <property type="evidence" value="ECO:0007669"/>
    <property type="project" value="UniProtKB-KW"/>
</dbReference>
<feature type="domain" description="Arginine repressor C-terminal" evidence="10">
    <location>
        <begin position="81"/>
        <end position="145"/>
    </location>
</feature>
<evidence type="ECO:0000313" key="11">
    <source>
        <dbReference type="EMBL" id="EEG29587.1"/>
    </source>
</evidence>
<proteinExistence type="inferred from homology"/>
<keyword evidence="7" id="KW-0055">Arginine biosynthesis</keyword>
<dbReference type="InterPro" id="IPR001669">
    <property type="entry name" value="Arg_repress"/>
</dbReference>
<comment type="pathway">
    <text evidence="7">Amino-acid biosynthesis; L-arginine biosynthesis [regulation].</text>
</comment>
<dbReference type="Proteomes" id="UP000003340">
    <property type="component" value="Unassembled WGS sequence"/>
</dbReference>
<gene>
    <name evidence="7 11" type="primary">argR</name>
    <name evidence="11" type="ORF">CLOSTMETH_02768</name>
</gene>
<dbReference type="EMBL" id="ACEC01000094">
    <property type="protein sequence ID" value="EEG29587.1"/>
    <property type="molecule type" value="Genomic_DNA"/>
</dbReference>
<dbReference type="NCBIfam" id="TIGR01529">
    <property type="entry name" value="argR_whole"/>
    <property type="match status" value="1"/>
</dbReference>
<protein>
    <recommendedName>
        <fullName evidence="7 8">Arginine repressor</fullName>
    </recommendedName>
</protein>
<dbReference type="UniPathway" id="UPA00068"/>
<dbReference type="GO" id="GO:0034618">
    <property type="term" value="F:arginine binding"/>
    <property type="evidence" value="ECO:0007669"/>
    <property type="project" value="InterPro"/>
</dbReference>
<sequence length="152" mass="16994">MKAKRHDKILELVLTRNIYTQEDLLQELRKEGFTVTQATVSRDIKELKLVKEMNSEGNYRYVTGAKKAVEAVTGRFGAIFYESVLSIDYAKNIVAIKCRHGMANAACATLDGMDWNGVVGTLAGDDTIFVLMRNDDDAATFTKEIYKFLSNG</sequence>
<dbReference type="InterPro" id="IPR020900">
    <property type="entry name" value="Arg_repress_DNA-bd"/>
</dbReference>
<dbReference type="InterPro" id="IPR036390">
    <property type="entry name" value="WH_DNA-bd_sf"/>
</dbReference>